<dbReference type="SUPFAM" id="SSF54593">
    <property type="entry name" value="Glyoxalase/Bleomycin resistance protein/Dihydroxybiphenyl dioxygenase"/>
    <property type="match status" value="1"/>
</dbReference>
<comment type="caution">
    <text evidence="2">The sequence shown here is derived from an EMBL/GenBank/DDBJ whole genome shotgun (WGS) entry which is preliminary data.</text>
</comment>
<dbReference type="Proteomes" id="UP000256485">
    <property type="component" value="Unassembled WGS sequence"/>
</dbReference>
<evidence type="ECO:0000313" key="3">
    <source>
        <dbReference type="Proteomes" id="UP000256485"/>
    </source>
</evidence>
<dbReference type="PANTHER" id="PTHR40265">
    <property type="entry name" value="BLL2707 PROTEIN"/>
    <property type="match status" value="1"/>
</dbReference>
<organism evidence="2 3">
    <name type="scientific">Thermasporomyces composti</name>
    <dbReference type="NCBI Taxonomy" id="696763"/>
    <lineage>
        <taxon>Bacteria</taxon>
        <taxon>Bacillati</taxon>
        <taxon>Actinomycetota</taxon>
        <taxon>Actinomycetes</taxon>
        <taxon>Propionibacteriales</taxon>
        <taxon>Nocardioidaceae</taxon>
        <taxon>Thermasporomyces</taxon>
    </lineage>
</organism>
<dbReference type="Gene3D" id="3.10.180.10">
    <property type="entry name" value="2,3-Dihydroxybiphenyl 1,2-Dioxygenase, domain 1"/>
    <property type="match status" value="1"/>
</dbReference>
<protein>
    <submittedName>
        <fullName evidence="2">Glyoxalase-like protein</fullName>
    </submittedName>
</protein>
<dbReference type="AlphaFoldDB" id="A0A3D9VHH3"/>
<accession>A0A3D9VHH3</accession>
<dbReference type="Pfam" id="PF13468">
    <property type="entry name" value="Glyoxalase_3"/>
    <property type="match status" value="1"/>
</dbReference>
<evidence type="ECO:0000259" key="1">
    <source>
        <dbReference type="Pfam" id="PF13468"/>
    </source>
</evidence>
<dbReference type="InterPro" id="IPR025870">
    <property type="entry name" value="Glyoxalase-like_dom"/>
</dbReference>
<name>A0A3D9VHH3_THECX</name>
<dbReference type="OrthoDB" id="3227561at2"/>
<proteinExistence type="predicted"/>
<reference evidence="2 3" key="1">
    <citation type="submission" date="2018-08" db="EMBL/GenBank/DDBJ databases">
        <title>Sequencing the genomes of 1000 actinobacteria strains.</title>
        <authorList>
            <person name="Klenk H.-P."/>
        </authorList>
    </citation>
    <scope>NUCLEOTIDE SEQUENCE [LARGE SCALE GENOMIC DNA]</scope>
    <source>
        <strain evidence="2 3">DSM 22891</strain>
    </source>
</reference>
<dbReference type="EMBL" id="QTUC01000001">
    <property type="protein sequence ID" value="REF36751.1"/>
    <property type="molecule type" value="Genomic_DNA"/>
</dbReference>
<evidence type="ECO:0000313" key="2">
    <source>
        <dbReference type="EMBL" id="REF36751.1"/>
    </source>
</evidence>
<dbReference type="PANTHER" id="PTHR40265:SF1">
    <property type="entry name" value="GLYOXALASE-LIKE DOMAIN-CONTAINING PROTEIN"/>
    <property type="match status" value="1"/>
</dbReference>
<gene>
    <name evidence="2" type="ORF">DFJ64_2180</name>
</gene>
<keyword evidence="3" id="KW-1185">Reference proteome</keyword>
<sequence length="208" mass="22926">MIEPLLDHIVYAAPDIDELVASFRERTGVEPPLGGRHVGRGTRNYLVGLGGQVYLELIGPDDPTLPGRGTTAFGIDKLTEPRIAAWVIRPKDFDEHIARARRNGYDPGVVRPLSRRKPDGTLLEWRLTQEPPNNRDGLVPTLIDWLDAEHPTASGLPELTLRSFVGFHPDPDAVRADLAALGVELEVRQGEPGFEVVLDTPKGEVILR</sequence>
<dbReference type="RefSeq" id="WP_115850335.1">
    <property type="nucleotide sequence ID" value="NZ_QTUC01000001.1"/>
</dbReference>
<feature type="domain" description="Glyoxalase-like" evidence="1">
    <location>
        <begin position="6"/>
        <end position="181"/>
    </location>
</feature>
<dbReference type="InterPro" id="IPR029068">
    <property type="entry name" value="Glyas_Bleomycin-R_OHBP_Dase"/>
</dbReference>